<name>A0ABR9ZH16_9CORY</name>
<keyword evidence="1" id="KW-1133">Transmembrane helix</keyword>
<comment type="caution">
    <text evidence="2">The sequence shown here is derived from an EMBL/GenBank/DDBJ whole genome shotgun (WGS) entry which is preliminary data.</text>
</comment>
<reference evidence="2 3" key="1">
    <citation type="submission" date="2020-10" db="EMBL/GenBank/DDBJ databases">
        <title>Novel species in genus Corynebacterium.</title>
        <authorList>
            <person name="Zhang G."/>
        </authorList>
    </citation>
    <scope>NUCLEOTIDE SEQUENCE [LARGE SCALE GENOMIC DNA]</scope>
    <source>
        <strain evidence="2 3">DSM 45110</strain>
    </source>
</reference>
<dbReference type="EMBL" id="JADKMY010000001">
    <property type="protein sequence ID" value="MBF4552711.1"/>
    <property type="molecule type" value="Genomic_DNA"/>
</dbReference>
<keyword evidence="1" id="KW-0812">Transmembrane</keyword>
<protein>
    <recommendedName>
        <fullName evidence="4">Secreted protein</fullName>
    </recommendedName>
</protein>
<accession>A0ABR9ZH16</accession>
<evidence type="ECO:0000313" key="3">
    <source>
        <dbReference type="Proteomes" id="UP000635902"/>
    </source>
</evidence>
<keyword evidence="3" id="KW-1185">Reference proteome</keyword>
<proteinExistence type="predicted"/>
<sequence length="102" mass="10348">MNTVEGAMVFTSLAITVGLLVAGFSTVASRTVAESLARDAARVEAMGGDGPAFAQARHSGAQVDVQRTSIGGQEAVIVSVEVPAALFDVTGHASIAVEPTDY</sequence>
<dbReference type="RefSeq" id="WP_194555598.1">
    <property type="nucleotide sequence ID" value="NZ_JADKMY010000001.1"/>
</dbReference>
<keyword evidence="1" id="KW-0472">Membrane</keyword>
<evidence type="ECO:0008006" key="4">
    <source>
        <dbReference type="Google" id="ProtNLM"/>
    </source>
</evidence>
<dbReference type="Proteomes" id="UP000635902">
    <property type="component" value="Unassembled WGS sequence"/>
</dbReference>
<feature type="transmembrane region" description="Helical" evidence="1">
    <location>
        <begin position="6"/>
        <end position="28"/>
    </location>
</feature>
<organism evidence="2 3">
    <name type="scientific">Corynebacterium suicordis DSM 45110</name>
    <dbReference type="NCBI Taxonomy" id="1121369"/>
    <lineage>
        <taxon>Bacteria</taxon>
        <taxon>Bacillati</taxon>
        <taxon>Actinomycetota</taxon>
        <taxon>Actinomycetes</taxon>
        <taxon>Mycobacteriales</taxon>
        <taxon>Corynebacteriaceae</taxon>
        <taxon>Corynebacterium</taxon>
    </lineage>
</organism>
<evidence type="ECO:0000256" key="1">
    <source>
        <dbReference type="SAM" id="Phobius"/>
    </source>
</evidence>
<gene>
    <name evidence="2" type="ORF">IRY30_01265</name>
</gene>
<evidence type="ECO:0000313" key="2">
    <source>
        <dbReference type="EMBL" id="MBF4552711.1"/>
    </source>
</evidence>